<evidence type="ECO:0000256" key="3">
    <source>
        <dbReference type="ARBA" id="ARBA00022801"/>
    </source>
</evidence>
<dbReference type="Proteomes" id="UP000515743">
    <property type="component" value="Chromosome"/>
</dbReference>
<dbReference type="InterPro" id="IPR002933">
    <property type="entry name" value="Peptidase_M20"/>
</dbReference>
<sequence>MASALLLQAQAQLDTILANIMELVRVETVSYDKPALDRGADVVIGLVEGHLGHPDFFHRFDGGEQGDCLHFVYEGNTDKAVMFLGHYDTVWPLGTLADWDTESGQDEDGNTFISAPGIHDMKGGLVQAIWAAKLAREYGTDVPTIHLLINGDEEIGSLSSRGHIEDVARLADAAFCFEATHHGKVKIGRKGVGVIKVEATGVESHAGVNPEDGASAITAVIDYCTAVAAQARPEAGTTVNIGLINGGSSSNVIPGHATAQLDIRITSAAEMQRMDQVLDTTEWSDPRVQVAVHKDWNRPPLEFTPANQWLYSVMEERSRELGWDLEATAVGGASDANFVSALGTPVMCGVGTVGTGAHARHEAIYPTAIPHYIALVAETVLAIPHSPRA</sequence>
<name>A0A7G7CM73_9CORY</name>
<dbReference type="PIRSF" id="PIRSF037238">
    <property type="entry name" value="Carboxypeptidase_G2"/>
    <property type="match status" value="1"/>
</dbReference>
<dbReference type="AlphaFoldDB" id="A0A7G7CM73"/>
<dbReference type="EMBL" id="CP059404">
    <property type="protein sequence ID" value="QNE88689.1"/>
    <property type="molecule type" value="Genomic_DNA"/>
</dbReference>
<dbReference type="KEGG" id="cik:H0194_06130"/>
<evidence type="ECO:0000256" key="1">
    <source>
        <dbReference type="ARBA" id="ARBA00001947"/>
    </source>
</evidence>
<dbReference type="InterPro" id="IPR036264">
    <property type="entry name" value="Bact_exopeptidase_dim_dom"/>
</dbReference>
<proteinExistence type="predicted"/>
<evidence type="ECO:0000256" key="5">
    <source>
        <dbReference type="PIRSR" id="PIRSR037238-1"/>
    </source>
</evidence>
<accession>A0A7G7CM73</accession>
<dbReference type="GO" id="GO:0016787">
    <property type="term" value="F:hydrolase activity"/>
    <property type="evidence" value="ECO:0007669"/>
    <property type="project" value="UniProtKB-KW"/>
</dbReference>
<feature type="active site" description="Proton acceptor" evidence="5">
    <location>
        <position position="153"/>
    </location>
</feature>
<reference evidence="7 8" key="1">
    <citation type="submission" date="2020-07" db="EMBL/GenBank/DDBJ databases">
        <title>Complete genome and description of Corynebacterium incognita strain Marseille-Q3630 sp. nov.</title>
        <authorList>
            <person name="Boxberger M."/>
        </authorList>
    </citation>
    <scope>NUCLEOTIDE SEQUENCE [LARGE SCALE GENOMIC DNA]</scope>
    <source>
        <strain evidence="7 8">Marseille-Q3630</strain>
    </source>
</reference>
<protein>
    <submittedName>
        <fullName evidence="7">M20/M25/M40 family metallo-hydrolase</fullName>
    </submittedName>
</protein>
<feature type="domain" description="Peptidase M20 dimerisation" evidence="6">
    <location>
        <begin position="187"/>
        <end position="272"/>
    </location>
</feature>
<dbReference type="SUPFAM" id="SSF53187">
    <property type="entry name" value="Zn-dependent exopeptidases"/>
    <property type="match status" value="1"/>
</dbReference>
<dbReference type="PANTHER" id="PTHR43808:SF9">
    <property type="entry name" value="BLL0789 PROTEIN"/>
    <property type="match status" value="1"/>
</dbReference>
<dbReference type="InterPro" id="IPR001261">
    <property type="entry name" value="ArgE/DapE_CS"/>
</dbReference>
<evidence type="ECO:0000313" key="7">
    <source>
        <dbReference type="EMBL" id="QNE88689.1"/>
    </source>
</evidence>
<dbReference type="InterPro" id="IPR050072">
    <property type="entry name" value="Peptidase_M20A"/>
</dbReference>
<dbReference type="Gene3D" id="3.30.70.360">
    <property type="match status" value="1"/>
</dbReference>
<dbReference type="GO" id="GO:0046872">
    <property type="term" value="F:metal ion binding"/>
    <property type="evidence" value="ECO:0007669"/>
    <property type="project" value="UniProtKB-KW"/>
</dbReference>
<dbReference type="Gene3D" id="3.40.630.10">
    <property type="entry name" value="Zn peptidases"/>
    <property type="match status" value="1"/>
</dbReference>
<gene>
    <name evidence="7" type="ORF">H0194_06130</name>
</gene>
<dbReference type="Pfam" id="PF07687">
    <property type="entry name" value="M20_dimer"/>
    <property type="match status" value="1"/>
</dbReference>
<keyword evidence="4" id="KW-0862">Zinc</keyword>
<feature type="active site" evidence="5">
    <location>
        <position position="88"/>
    </location>
</feature>
<keyword evidence="3 7" id="KW-0378">Hydrolase</keyword>
<comment type="cofactor">
    <cofactor evidence="1">
        <name>Zn(2+)</name>
        <dbReference type="ChEBI" id="CHEBI:29105"/>
    </cofactor>
</comment>
<dbReference type="PANTHER" id="PTHR43808">
    <property type="entry name" value="ACETYLORNITHINE DEACETYLASE"/>
    <property type="match status" value="1"/>
</dbReference>
<evidence type="ECO:0000259" key="6">
    <source>
        <dbReference type="Pfam" id="PF07687"/>
    </source>
</evidence>
<dbReference type="PROSITE" id="PS00758">
    <property type="entry name" value="ARGE_DAPE_CPG2_1"/>
    <property type="match status" value="1"/>
</dbReference>
<dbReference type="Pfam" id="PF01546">
    <property type="entry name" value="Peptidase_M20"/>
    <property type="match status" value="1"/>
</dbReference>
<evidence type="ECO:0000256" key="2">
    <source>
        <dbReference type="ARBA" id="ARBA00022723"/>
    </source>
</evidence>
<dbReference type="RefSeq" id="WP_185175079.1">
    <property type="nucleotide sequence ID" value="NZ_CP059404.1"/>
</dbReference>
<keyword evidence="2" id="KW-0479">Metal-binding</keyword>
<keyword evidence="8" id="KW-1185">Reference proteome</keyword>
<evidence type="ECO:0000256" key="4">
    <source>
        <dbReference type="ARBA" id="ARBA00022833"/>
    </source>
</evidence>
<dbReference type="SUPFAM" id="SSF55031">
    <property type="entry name" value="Bacterial exopeptidase dimerisation domain"/>
    <property type="match status" value="1"/>
</dbReference>
<dbReference type="InterPro" id="IPR011650">
    <property type="entry name" value="Peptidase_M20_dimer"/>
</dbReference>
<evidence type="ECO:0000313" key="8">
    <source>
        <dbReference type="Proteomes" id="UP000515743"/>
    </source>
</evidence>
<dbReference type="InterPro" id="IPR017150">
    <property type="entry name" value="Pept_M20_glutamate_carboxypep"/>
</dbReference>
<organism evidence="7 8">
    <name type="scientific">Corynebacterium incognita</name>
    <dbReference type="NCBI Taxonomy" id="2754725"/>
    <lineage>
        <taxon>Bacteria</taxon>
        <taxon>Bacillati</taxon>
        <taxon>Actinomycetota</taxon>
        <taxon>Actinomycetes</taxon>
        <taxon>Mycobacteriales</taxon>
        <taxon>Corynebacteriaceae</taxon>
        <taxon>Corynebacterium</taxon>
    </lineage>
</organism>